<gene>
    <name evidence="13" type="ORF">HYPBUDRAFT_153862</name>
</gene>
<dbReference type="SUPFAM" id="SSF82114">
    <property type="entry name" value="Riboflavin kinase-like"/>
    <property type="match status" value="1"/>
</dbReference>
<dbReference type="Pfam" id="PF01687">
    <property type="entry name" value="Flavokinase"/>
    <property type="match status" value="1"/>
</dbReference>
<comment type="function">
    <text evidence="1">Catalyzes the phosphorylation of riboflavin (vitamin B2) to form flavin mononucleotide (FMN) coenzyme.</text>
</comment>
<dbReference type="InterPro" id="IPR023465">
    <property type="entry name" value="Riboflavin_kinase_dom_sf"/>
</dbReference>
<comment type="similarity">
    <text evidence="3">Belongs to the flavokinase family.</text>
</comment>
<keyword evidence="8" id="KW-0808">Transferase</keyword>
<dbReference type="GO" id="GO:0009231">
    <property type="term" value="P:riboflavin biosynthetic process"/>
    <property type="evidence" value="ECO:0007669"/>
    <property type="project" value="InterPro"/>
</dbReference>
<evidence type="ECO:0000256" key="5">
    <source>
        <dbReference type="ARBA" id="ARBA00017394"/>
    </source>
</evidence>
<evidence type="ECO:0000256" key="1">
    <source>
        <dbReference type="ARBA" id="ARBA00003572"/>
    </source>
</evidence>
<dbReference type="PANTHER" id="PTHR22749:SF6">
    <property type="entry name" value="RIBOFLAVIN KINASE"/>
    <property type="match status" value="1"/>
</dbReference>
<proteinExistence type="inferred from homology"/>
<dbReference type="InterPro" id="IPR023468">
    <property type="entry name" value="Riboflavin_kinase"/>
</dbReference>
<dbReference type="Proteomes" id="UP000095085">
    <property type="component" value="Unassembled WGS sequence"/>
</dbReference>
<dbReference type="Gene3D" id="2.40.30.30">
    <property type="entry name" value="Riboflavin kinase-like"/>
    <property type="match status" value="1"/>
</dbReference>
<dbReference type="EC" id="2.7.1.26" evidence="4"/>
<evidence type="ECO:0000256" key="4">
    <source>
        <dbReference type="ARBA" id="ARBA00012105"/>
    </source>
</evidence>
<keyword evidence="7" id="KW-0288">FMN</keyword>
<evidence type="ECO:0000256" key="10">
    <source>
        <dbReference type="ARBA" id="ARBA00022840"/>
    </source>
</evidence>
<evidence type="ECO:0000256" key="9">
    <source>
        <dbReference type="ARBA" id="ARBA00022741"/>
    </source>
</evidence>
<evidence type="ECO:0000256" key="8">
    <source>
        <dbReference type="ARBA" id="ARBA00022679"/>
    </source>
</evidence>
<dbReference type="EMBL" id="KV454544">
    <property type="protein sequence ID" value="ODV65648.1"/>
    <property type="molecule type" value="Genomic_DNA"/>
</dbReference>
<dbReference type="GeneID" id="30996316"/>
<evidence type="ECO:0000256" key="2">
    <source>
        <dbReference type="ARBA" id="ARBA00005201"/>
    </source>
</evidence>
<sequence length="183" mass="20691">MSRPETIIPDTIPAQYPVIETSPIISGFGRGSSELGIPTVNLPINDKLNSLDTGIYFGWCRVIPVVKENHIVKRNDGKEILFNNGSSLNCDNNELTVLPMVMSIGWNPFYQNKEKTAEVHIIHKFNENFYGANITYSVLGYIRPELNYTTVEALIADINLDIKIALQALEKDVYKQRRHDLDP</sequence>
<dbReference type="PANTHER" id="PTHR22749">
    <property type="entry name" value="RIBOFLAVIN KINASE/FMN ADENYLYLTRANSFERASE"/>
    <property type="match status" value="1"/>
</dbReference>
<evidence type="ECO:0000256" key="3">
    <source>
        <dbReference type="ARBA" id="ARBA00010108"/>
    </source>
</evidence>
<reference evidence="14" key="1">
    <citation type="submission" date="2016-05" db="EMBL/GenBank/DDBJ databases">
        <title>Comparative genomics of biotechnologically important yeasts.</title>
        <authorList>
            <consortium name="DOE Joint Genome Institute"/>
            <person name="Riley R."/>
            <person name="Haridas S."/>
            <person name="Wolfe K.H."/>
            <person name="Lopes M.R."/>
            <person name="Hittinger C.T."/>
            <person name="Goker M."/>
            <person name="Salamov A."/>
            <person name="Wisecaver J."/>
            <person name="Long T.M."/>
            <person name="Aerts A.L."/>
            <person name="Barry K."/>
            <person name="Choi C."/>
            <person name="Clum A."/>
            <person name="Coughlan A.Y."/>
            <person name="Deshpande S."/>
            <person name="Douglass A.P."/>
            <person name="Hanson S.J."/>
            <person name="Klenk H.-P."/>
            <person name="Labutti K."/>
            <person name="Lapidus A."/>
            <person name="Lindquist E."/>
            <person name="Lipzen A."/>
            <person name="Meier-Kolthoff J.P."/>
            <person name="Ohm R.A."/>
            <person name="Otillar R.P."/>
            <person name="Pangilinan J."/>
            <person name="Peng Y."/>
            <person name="Rokas A."/>
            <person name="Rosa C.A."/>
            <person name="Scheuner C."/>
            <person name="Sibirny A.A."/>
            <person name="Slot J.C."/>
            <person name="Stielow J.B."/>
            <person name="Sun H."/>
            <person name="Kurtzman C.P."/>
            <person name="Blackwell M."/>
            <person name="Grigoriev I.V."/>
            <person name="Jeffries T.W."/>
        </authorList>
    </citation>
    <scope>NUCLEOTIDE SEQUENCE [LARGE SCALE GENOMIC DNA]</scope>
    <source>
        <strain evidence="14">NRRL Y-1933</strain>
    </source>
</reference>
<dbReference type="GO" id="GO:0008531">
    <property type="term" value="F:riboflavin kinase activity"/>
    <property type="evidence" value="ECO:0007669"/>
    <property type="project" value="UniProtKB-EC"/>
</dbReference>
<keyword evidence="14" id="KW-1185">Reference proteome</keyword>
<accession>A0A1E4REF1</accession>
<evidence type="ECO:0000259" key="12">
    <source>
        <dbReference type="SMART" id="SM00904"/>
    </source>
</evidence>
<evidence type="ECO:0000256" key="7">
    <source>
        <dbReference type="ARBA" id="ARBA00022643"/>
    </source>
</evidence>
<evidence type="ECO:0000313" key="13">
    <source>
        <dbReference type="EMBL" id="ODV65648.1"/>
    </source>
</evidence>
<dbReference type="UniPathway" id="UPA00276">
    <property type="reaction ID" value="UER00406"/>
</dbReference>
<dbReference type="AlphaFoldDB" id="A0A1E4REF1"/>
<dbReference type="SMART" id="SM00904">
    <property type="entry name" value="Flavokinase"/>
    <property type="match status" value="1"/>
</dbReference>
<dbReference type="GO" id="GO:0005524">
    <property type="term" value="F:ATP binding"/>
    <property type="evidence" value="ECO:0007669"/>
    <property type="project" value="UniProtKB-KW"/>
</dbReference>
<evidence type="ECO:0000256" key="11">
    <source>
        <dbReference type="ARBA" id="ARBA00029960"/>
    </source>
</evidence>
<comment type="pathway">
    <text evidence="2">Cofactor biosynthesis; FMN biosynthesis; FMN from riboflavin (ATP route): step 1/1.</text>
</comment>
<dbReference type="GO" id="GO:0005739">
    <property type="term" value="C:mitochondrion"/>
    <property type="evidence" value="ECO:0007669"/>
    <property type="project" value="TreeGrafter"/>
</dbReference>
<dbReference type="OrthoDB" id="276388at2759"/>
<dbReference type="RefSeq" id="XP_020074715.1">
    <property type="nucleotide sequence ID" value="XM_020221767.1"/>
</dbReference>
<evidence type="ECO:0000313" key="14">
    <source>
        <dbReference type="Proteomes" id="UP000095085"/>
    </source>
</evidence>
<evidence type="ECO:0000256" key="6">
    <source>
        <dbReference type="ARBA" id="ARBA00022630"/>
    </source>
</evidence>
<dbReference type="STRING" id="984485.A0A1E4REF1"/>
<keyword evidence="6" id="KW-0285">Flavoprotein</keyword>
<dbReference type="GO" id="GO:0009398">
    <property type="term" value="P:FMN biosynthetic process"/>
    <property type="evidence" value="ECO:0007669"/>
    <property type="project" value="UniProtKB-UniPathway"/>
</dbReference>
<dbReference type="InterPro" id="IPR015865">
    <property type="entry name" value="Riboflavin_kinase_bac/euk"/>
</dbReference>
<feature type="domain" description="Riboflavin kinase" evidence="12">
    <location>
        <begin position="13"/>
        <end position="170"/>
    </location>
</feature>
<name>A0A1E4REF1_9ASCO</name>
<keyword evidence="10" id="KW-0067">ATP-binding</keyword>
<protein>
    <recommendedName>
        <fullName evidence="5">Riboflavin kinase</fullName>
        <ecNumber evidence="4">2.7.1.26</ecNumber>
    </recommendedName>
    <alternativeName>
        <fullName evidence="11">Flavin mononucleotide kinase 1</fullName>
    </alternativeName>
</protein>
<keyword evidence="13" id="KW-0418">Kinase</keyword>
<organism evidence="13 14">
    <name type="scientific">Hyphopichia burtonii NRRL Y-1933</name>
    <dbReference type="NCBI Taxonomy" id="984485"/>
    <lineage>
        <taxon>Eukaryota</taxon>
        <taxon>Fungi</taxon>
        <taxon>Dikarya</taxon>
        <taxon>Ascomycota</taxon>
        <taxon>Saccharomycotina</taxon>
        <taxon>Pichiomycetes</taxon>
        <taxon>Debaryomycetaceae</taxon>
        <taxon>Hyphopichia</taxon>
    </lineage>
</organism>
<keyword evidence="9" id="KW-0547">Nucleotide-binding</keyword>